<name>A0A6J5ZQV1_9ZZZZ</name>
<evidence type="ECO:0000259" key="2">
    <source>
        <dbReference type="PROSITE" id="PS51831"/>
    </source>
</evidence>
<dbReference type="InterPro" id="IPR006261">
    <property type="entry name" value="dGTPase"/>
</dbReference>
<dbReference type="CDD" id="cd00077">
    <property type="entry name" value="HDc"/>
    <property type="match status" value="1"/>
</dbReference>
<dbReference type="InterPro" id="IPR026875">
    <property type="entry name" value="PHydrolase_assoc_dom"/>
</dbReference>
<dbReference type="AlphaFoldDB" id="A0A6J5ZQV1"/>
<dbReference type="Pfam" id="PF13286">
    <property type="entry name" value="HD_assoc"/>
    <property type="match status" value="1"/>
</dbReference>
<dbReference type="InterPro" id="IPR006674">
    <property type="entry name" value="HD_domain"/>
</dbReference>
<dbReference type="NCBIfam" id="TIGR01353">
    <property type="entry name" value="dGTP_triPase"/>
    <property type="match status" value="1"/>
</dbReference>
<dbReference type="PANTHER" id="PTHR11373:SF43">
    <property type="entry name" value="DEOXYGUANOSINETRIPHOSPHATE TRIPHOSPHOHYDROLASE-LIKE PROTEIN"/>
    <property type="match status" value="1"/>
</dbReference>
<evidence type="ECO:0000313" key="3">
    <source>
        <dbReference type="EMBL" id="CAB4343778.1"/>
    </source>
</evidence>
<accession>A0A6J5ZQV1</accession>
<dbReference type="InterPro" id="IPR003607">
    <property type="entry name" value="HD/PDEase_dom"/>
</dbReference>
<dbReference type="PROSITE" id="PS51831">
    <property type="entry name" value="HD"/>
    <property type="match status" value="1"/>
</dbReference>
<dbReference type="Gene3D" id="1.10.3210.10">
    <property type="entry name" value="Hypothetical protein af1432"/>
    <property type="match status" value="1"/>
</dbReference>
<sequence>MNTMDPHANPGAVAAEFEQRQQTLEEQLLSPLAARSWPAHRLVDEPDCGLRSPLQRDRDRIVHCKAFRRLKHKTQVFVSPEGDHYRTRLTHTIEVTQIARTVARALRLNEDLTEAVGLGHDLGHPPFGHIGEAVLDKCLKERFDGGFRHYEQSLRVVDVLERDGLGLNLTEDVRDGIACHSGRAPAPRTLEGAIVRLVDRIAYINHDIDDATRAGVVSEGDLPLGPINALGQTGSARIDYLVHDLVEHSQAAGAIVQGEEAGAAMDELRTWMFDKVYLGESARAEHSRIERVITTLFNHYANDPDRIPDAGGAPGASLDRRVTDYLAGMTDRYCIRVFEQLTVPESFAA</sequence>
<dbReference type="InterPro" id="IPR050135">
    <property type="entry name" value="dGTPase-like"/>
</dbReference>
<reference evidence="3" key="1">
    <citation type="submission" date="2020-05" db="EMBL/GenBank/DDBJ databases">
        <authorList>
            <person name="Chiriac C."/>
            <person name="Salcher M."/>
            <person name="Ghai R."/>
            <person name="Kavagutti S V."/>
        </authorList>
    </citation>
    <scope>NUCLEOTIDE SEQUENCE</scope>
</reference>
<gene>
    <name evidence="3" type="ORF">UFOPK3522_00871</name>
</gene>
<dbReference type="Pfam" id="PF01966">
    <property type="entry name" value="HD"/>
    <property type="match status" value="1"/>
</dbReference>
<dbReference type="GO" id="GO:0006203">
    <property type="term" value="P:dGTP catabolic process"/>
    <property type="evidence" value="ECO:0007669"/>
    <property type="project" value="TreeGrafter"/>
</dbReference>
<evidence type="ECO:0000256" key="1">
    <source>
        <dbReference type="ARBA" id="ARBA00022801"/>
    </source>
</evidence>
<dbReference type="NCBIfam" id="NF002327">
    <property type="entry name" value="PRK01286.1-2"/>
    <property type="match status" value="1"/>
</dbReference>
<protein>
    <submittedName>
        <fullName evidence="3">Unannotated protein</fullName>
    </submittedName>
</protein>
<dbReference type="EMBL" id="CAESAO010000065">
    <property type="protein sequence ID" value="CAB4343778.1"/>
    <property type="molecule type" value="Genomic_DNA"/>
</dbReference>
<feature type="domain" description="HD" evidence="2">
    <location>
        <begin position="88"/>
        <end position="204"/>
    </location>
</feature>
<organism evidence="3">
    <name type="scientific">freshwater metagenome</name>
    <dbReference type="NCBI Taxonomy" id="449393"/>
    <lineage>
        <taxon>unclassified sequences</taxon>
        <taxon>metagenomes</taxon>
        <taxon>ecological metagenomes</taxon>
    </lineage>
</organism>
<dbReference type="SMART" id="SM00471">
    <property type="entry name" value="HDc"/>
    <property type="match status" value="1"/>
</dbReference>
<dbReference type="SUPFAM" id="SSF109604">
    <property type="entry name" value="HD-domain/PDEase-like"/>
    <property type="match status" value="1"/>
</dbReference>
<proteinExistence type="predicted"/>
<keyword evidence="1" id="KW-0378">Hydrolase</keyword>
<dbReference type="PANTHER" id="PTHR11373">
    <property type="entry name" value="DEOXYNUCLEOSIDE TRIPHOSPHATE TRIPHOSPHOHYDROLASE"/>
    <property type="match status" value="1"/>
</dbReference>
<dbReference type="GO" id="GO:0008832">
    <property type="term" value="F:dGTPase activity"/>
    <property type="evidence" value="ECO:0007669"/>
    <property type="project" value="TreeGrafter"/>
</dbReference>